<dbReference type="PANTHER" id="PTHR11439">
    <property type="entry name" value="GAG-POL-RELATED RETROTRANSPOSON"/>
    <property type="match status" value="1"/>
</dbReference>
<dbReference type="Pfam" id="PF07727">
    <property type="entry name" value="RVT_2"/>
    <property type="match status" value="1"/>
</dbReference>
<evidence type="ECO:0000313" key="2">
    <source>
        <dbReference type="EMBL" id="KAJ6995884.1"/>
    </source>
</evidence>
<dbReference type="CDD" id="cd09272">
    <property type="entry name" value="RNase_HI_RT_Ty1"/>
    <property type="match status" value="1"/>
</dbReference>
<protein>
    <recommendedName>
        <fullName evidence="1">Reverse transcriptase Ty1/copia-type domain-containing protein</fullName>
    </recommendedName>
</protein>
<name>A0AAD6W2J7_9ROSI</name>
<dbReference type="Proteomes" id="UP001164929">
    <property type="component" value="Chromosome 5"/>
</dbReference>
<dbReference type="EMBL" id="JAQIZT010000005">
    <property type="protein sequence ID" value="KAJ6995884.1"/>
    <property type="molecule type" value="Genomic_DNA"/>
</dbReference>
<dbReference type="Gene3D" id="1.10.510.10">
    <property type="entry name" value="Transferase(Phosphotransferase) domain 1"/>
    <property type="match status" value="1"/>
</dbReference>
<evidence type="ECO:0000259" key="1">
    <source>
        <dbReference type="Pfam" id="PF07727"/>
    </source>
</evidence>
<dbReference type="InterPro" id="IPR013103">
    <property type="entry name" value="RVT_2"/>
</dbReference>
<gene>
    <name evidence="2" type="ORF">NC653_012686</name>
</gene>
<dbReference type="PANTHER" id="PTHR11439:SF467">
    <property type="entry name" value="INTEGRASE CATALYTIC DOMAIN-CONTAINING PROTEIN"/>
    <property type="match status" value="1"/>
</dbReference>
<dbReference type="AlphaFoldDB" id="A0AAD6W2J7"/>
<proteinExistence type="predicted"/>
<dbReference type="InterPro" id="IPR043502">
    <property type="entry name" value="DNA/RNA_pol_sf"/>
</dbReference>
<reference evidence="2" key="1">
    <citation type="journal article" date="2023" name="Mol. Ecol. Resour.">
        <title>Chromosome-level genome assembly of a triploid poplar Populus alba 'Berolinensis'.</title>
        <authorList>
            <person name="Chen S."/>
            <person name="Yu Y."/>
            <person name="Wang X."/>
            <person name="Wang S."/>
            <person name="Zhang T."/>
            <person name="Zhou Y."/>
            <person name="He R."/>
            <person name="Meng N."/>
            <person name="Wang Y."/>
            <person name="Liu W."/>
            <person name="Liu Z."/>
            <person name="Liu J."/>
            <person name="Guo Q."/>
            <person name="Huang H."/>
            <person name="Sederoff R.R."/>
            <person name="Wang G."/>
            <person name="Qu G."/>
            <person name="Chen S."/>
        </authorList>
    </citation>
    <scope>NUCLEOTIDE SEQUENCE</scope>
    <source>
        <strain evidence="2">SC-2020</strain>
    </source>
</reference>
<evidence type="ECO:0000313" key="3">
    <source>
        <dbReference type="Proteomes" id="UP001164929"/>
    </source>
</evidence>
<keyword evidence="3" id="KW-1185">Reference proteome</keyword>
<dbReference type="SUPFAM" id="SSF56672">
    <property type="entry name" value="DNA/RNA polymerases"/>
    <property type="match status" value="1"/>
</dbReference>
<sequence length="400" mass="45354">MVDHGYDMTTSDHCVFMKRFPDGNFIILLLYVDDMLIVGHDAKKIQILKEELSKSFAMKNLGPAKQILGMKITRERKKEKLFPSQERYVQKVPYASAVGSLMYVMVCTMLDIAHAVGVVNRFLSNPGKEHWSTVKWILRYLKGTSSFSLCFGNNKLVFDGYTDVDMTGDVDFRKSISRYLMKFAGGAISWQSRLQKCFALFTTEAEYIALTKGGKELLWMKKFLHELGLVQENFVLHCDSQSAIHLRKEHASHNLLLFDFDTDPSSTSNESSSVDNGKKRWNKSMELPLVATGQFSDKLGEGGFGPLRSPVLEIVSGEKNTSFYHSDSLHLLEHAWKLWKYSNKALDLMDPILGDPPSTSMLLRYIKIGLLCVQQIPDDRPTMSDVISMIVKDRVSLPKP</sequence>
<organism evidence="2 3">
    <name type="scientific">Populus alba x Populus x berolinensis</name>
    <dbReference type="NCBI Taxonomy" id="444605"/>
    <lineage>
        <taxon>Eukaryota</taxon>
        <taxon>Viridiplantae</taxon>
        <taxon>Streptophyta</taxon>
        <taxon>Embryophyta</taxon>
        <taxon>Tracheophyta</taxon>
        <taxon>Spermatophyta</taxon>
        <taxon>Magnoliopsida</taxon>
        <taxon>eudicotyledons</taxon>
        <taxon>Gunneridae</taxon>
        <taxon>Pentapetalae</taxon>
        <taxon>rosids</taxon>
        <taxon>fabids</taxon>
        <taxon>Malpighiales</taxon>
        <taxon>Salicaceae</taxon>
        <taxon>Saliceae</taxon>
        <taxon>Populus</taxon>
    </lineage>
</organism>
<feature type="domain" description="Reverse transcriptase Ty1/copia-type" evidence="1">
    <location>
        <begin position="2"/>
        <end position="92"/>
    </location>
</feature>
<comment type="caution">
    <text evidence="2">The sequence shown here is derived from an EMBL/GenBank/DDBJ whole genome shotgun (WGS) entry which is preliminary data.</text>
</comment>
<accession>A0AAD6W2J7</accession>